<evidence type="ECO:0000313" key="2">
    <source>
        <dbReference type="Proteomes" id="UP001215151"/>
    </source>
</evidence>
<organism evidence="1 2">
    <name type="scientific">Trametes cubensis</name>
    <dbReference type="NCBI Taxonomy" id="1111947"/>
    <lineage>
        <taxon>Eukaryota</taxon>
        <taxon>Fungi</taxon>
        <taxon>Dikarya</taxon>
        <taxon>Basidiomycota</taxon>
        <taxon>Agaricomycotina</taxon>
        <taxon>Agaricomycetes</taxon>
        <taxon>Polyporales</taxon>
        <taxon>Polyporaceae</taxon>
        <taxon>Trametes</taxon>
    </lineage>
</organism>
<comment type="caution">
    <text evidence="1">The sequence shown here is derived from an EMBL/GenBank/DDBJ whole genome shotgun (WGS) entry which is preliminary data.</text>
</comment>
<accession>A0AAD7TFS9</accession>
<sequence>MSASPSPPLRAITNTAPLVGDMQSVPDIGQASLQALSGEVSGHSKGSDDRYTIKLYKKGQVVNPSTHYSMICVANLHVLTCHWWLLRDVIFQ</sequence>
<reference evidence="1" key="1">
    <citation type="submission" date="2022-11" db="EMBL/GenBank/DDBJ databases">
        <title>Genome Sequence of Cubamyces cubensis.</title>
        <authorList>
            <person name="Buettner E."/>
        </authorList>
    </citation>
    <scope>NUCLEOTIDE SEQUENCE</scope>
    <source>
        <strain evidence="1">MPL-01</strain>
    </source>
</reference>
<dbReference type="EMBL" id="JAPEVG010000800">
    <property type="protein sequence ID" value="KAJ8455243.1"/>
    <property type="molecule type" value="Genomic_DNA"/>
</dbReference>
<evidence type="ECO:0000313" key="1">
    <source>
        <dbReference type="EMBL" id="KAJ8455243.1"/>
    </source>
</evidence>
<gene>
    <name evidence="1" type="ORF">ONZ51_g12552</name>
</gene>
<keyword evidence="2" id="KW-1185">Reference proteome</keyword>
<proteinExistence type="predicted"/>
<dbReference type="AlphaFoldDB" id="A0AAD7TFS9"/>
<protein>
    <submittedName>
        <fullName evidence="1">Uncharacterized protein</fullName>
    </submittedName>
</protein>
<name>A0AAD7TFS9_9APHY</name>
<dbReference type="Proteomes" id="UP001215151">
    <property type="component" value="Unassembled WGS sequence"/>
</dbReference>